<evidence type="ECO:0000256" key="4">
    <source>
        <dbReference type="ARBA" id="ARBA00022448"/>
    </source>
</evidence>
<dbReference type="Proteomes" id="UP000305539">
    <property type="component" value="Unassembled WGS sequence"/>
</dbReference>
<keyword evidence="5" id="KW-1005">Bacterial flagellum biogenesis</keyword>
<protein>
    <recommendedName>
        <fullName evidence="3">Flagellar assembly protein FliH</fullName>
    </recommendedName>
</protein>
<dbReference type="InterPro" id="IPR051472">
    <property type="entry name" value="T3SS_Stator/FliH"/>
</dbReference>
<dbReference type="OrthoDB" id="9035433at2"/>
<dbReference type="PANTHER" id="PTHR34982">
    <property type="entry name" value="YOP PROTEINS TRANSLOCATION PROTEIN L"/>
    <property type="match status" value="1"/>
</dbReference>
<dbReference type="GO" id="GO:0015031">
    <property type="term" value="P:protein transport"/>
    <property type="evidence" value="ECO:0007669"/>
    <property type="project" value="UniProtKB-KW"/>
</dbReference>
<sequence>MTLLLKAGEVRVGDGRRALGALPGDAASAALMPAGPRTPSAETTHSAPAAAAQSQADAQAEALTTRLAEIEQAYALLEKTTHAEKEAAYRQGMSEGIAIGEAQAQKDHAAQLDMLAKGVGAALQAFDAQLAALETLSLDIARAALDTIFGDPDLHSDLVVKTAQHHLSRIKNESALTIEVSPADFPEPQALHDAFAALAAAPGLGFSANPRLARGACLIGLSLGKLDASLPQQHSRIAAALAELNPHDEQPAS</sequence>
<keyword evidence="6" id="KW-0653">Protein transport</keyword>
<reference evidence="10 11" key="1">
    <citation type="submission" date="2019-04" db="EMBL/GenBank/DDBJ databases">
        <title>Trinickia sp. 7GSK02, isolated from subtropical forest soil.</title>
        <authorList>
            <person name="Gao Z.-H."/>
            <person name="Qiu L.-H."/>
        </authorList>
    </citation>
    <scope>NUCLEOTIDE SEQUENCE [LARGE SCALE GENOMIC DNA]</scope>
    <source>
        <strain evidence="10 11">7GSK02</strain>
    </source>
</reference>
<evidence type="ECO:0000256" key="7">
    <source>
        <dbReference type="ARBA" id="ARBA00023225"/>
    </source>
</evidence>
<feature type="region of interest" description="Disordered" evidence="8">
    <location>
        <begin position="30"/>
        <end position="58"/>
    </location>
</feature>
<feature type="compositionally biased region" description="Low complexity" evidence="8">
    <location>
        <begin position="38"/>
        <end position="58"/>
    </location>
</feature>
<accession>A0A4U1I7R6</accession>
<evidence type="ECO:0000256" key="3">
    <source>
        <dbReference type="ARBA" id="ARBA00016507"/>
    </source>
</evidence>
<dbReference type="PANTHER" id="PTHR34982:SF1">
    <property type="entry name" value="FLAGELLAR ASSEMBLY PROTEIN FLIH"/>
    <property type="match status" value="1"/>
</dbReference>
<evidence type="ECO:0000313" key="11">
    <source>
        <dbReference type="Proteomes" id="UP000305539"/>
    </source>
</evidence>
<keyword evidence="7" id="KW-1006">Bacterial flagellum protein export</keyword>
<comment type="caution">
    <text evidence="10">The sequence shown here is derived from an EMBL/GenBank/DDBJ whole genome shotgun (WGS) entry which is preliminary data.</text>
</comment>
<dbReference type="InterPro" id="IPR018035">
    <property type="entry name" value="Flagellar_FliH/T3SS_HrpE"/>
</dbReference>
<proteinExistence type="inferred from homology"/>
<evidence type="ECO:0000313" key="10">
    <source>
        <dbReference type="EMBL" id="TKC89458.1"/>
    </source>
</evidence>
<dbReference type="AlphaFoldDB" id="A0A4U1I7R6"/>
<dbReference type="EMBL" id="SWJE01000005">
    <property type="protein sequence ID" value="TKC89458.1"/>
    <property type="molecule type" value="Genomic_DNA"/>
</dbReference>
<keyword evidence="11" id="KW-1185">Reference proteome</keyword>
<organism evidence="10 11">
    <name type="scientific">Trinickia terrae</name>
    <dbReference type="NCBI Taxonomy" id="2571161"/>
    <lineage>
        <taxon>Bacteria</taxon>
        <taxon>Pseudomonadati</taxon>
        <taxon>Pseudomonadota</taxon>
        <taxon>Betaproteobacteria</taxon>
        <taxon>Burkholderiales</taxon>
        <taxon>Burkholderiaceae</taxon>
        <taxon>Trinickia</taxon>
    </lineage>
</organism>
<evidence type="ECO:0000256" key="1">
    <source>
        <dbReference type="ARBA" id="ARBA00003041"/>
    </source>
</evidence>
<evidence type="ECO:0000256" key="8">
    <source>
        <dbReference type="SAM" id="MobiDB-lite"/>
    </source>
</evidence>
<evidence type="ECO:0000256" key="2">
    <source>
        <dbReference type="ARBA" id="ARBA00006602"/>
    </source>
</evidence>
<evidence type="ECO:0000256" key="6">
    <source>
        <dbReference type="ARBA" id="ARBA00022927"/>
    </source>
</evidence>
<evidence type="ECO:0000256" key="5">
    <source>
        <dbReference type="ARBA" id="ARBA00022795"/>
    </source>
</evidence>
<dbReference type="GO" id="GO:0005829">
    <property type="term" value="C:cytosol"/>
    <property type="evidence" value="ECO:0007669"/>
    <property type="project" value="TreeGrafter"/>
</dbReference>
<gene>
    <name evidence="10" type="ORF">FAZ69_11035</name>
</gene>
<evidence type="ECO:0000259" key="9">
    <source>
        <dbReference type="Pfam" id="PF02108"/>
    </source>
</evidence>
<dbReference type="Pfam" id="PF02108">
    <property type="entry name" value="FliH"/>
    <property type="match status" value="1"/>
</dbReference>
<feature type="domain" description="Flagellar assembly protein FliH/Type III secretion system HrpE" evidence="9">
    <location>
        <begin position="108"/>
        <end position="236"/>
    </location>
</feature>
<name>A0A4U1I7R6_9BURK</name>
<keyword evidence="4" id="KW-0813">Transport</keyword>
<comment type="function">
    <text evidence="1">Needed for flagellar regrowth and assembly.</text>
</comment>
<dbReference type="RefSeq" id="WP_136894237.1">
    <property type="nucleotide sequence ID" value="NZ_SWJE01000005.1"/>
</dbReference>
<comment type="similarity">
    <text evidence="2">Belongs to the FliH family.</text>
</comment>
<dbReference type="GO" id="GO:0044781">
    <property type="term" value="P:bacterial-type flagellum organization"/>
    <property type="evidence" value="ECO:0007669"/>
    <property type="project" value="UniProtKB-KW"/>
</dbReference>